<gene>
    <name evidence="2" type="ORF">GDO81_028844</name>
</gene>
<evidence type="ECO:0000256" key="1">
    <source>
        <dbReference type="SAM" id="MobiDB-lite"/>
    </source>
</evidence>
<sequence>MKMRYRSDHRRGSPAPMSLWRLLQCGEYKTPVRSRGPFSLTTCLPPPRIPRSPQASEYPVVS</sequence>
<name>A0AAV6ZG15_ENGPU</name>
<dbReference type="Proteomes" id="UP000824782">
    <property type="component" value="Unassembled WGS sequence"/>
</dbReference>
<dbReference type="EMBL" id="WNYA01000798">
    <property type="protein sequence ID" value="KAG8547204.1"/>
    <property type="molecule type" value="Genomic_DNA"/>
</dbReference>
<evidence type="ECO:0000313" key="2">
    <source>
        <dbReference type="EMBL" id="KAG8547203.1"/>
    </source>
</evidence>
<proteinExistence type="predicted"/>
<dbReference type="AlphaFoldDB" id="A0AAV6ZG15"/>
<comment type="caution">
    <text evidence="2">The sequence shown here is derived from an EMBL/GenBank/DDBJ whole genome shotgun (WGS) entry which is preliminary data.</text>
</comment>
<feature type="region of interest" description="Disordered" evidence="1">
    <location>
        <begin position="43"/>
        <end position="62"/>
    </location>
</feature>
<protein>
    <submittedName>
        <fullName evidence="2">Uncharacterized protein</fullName>
    </submittedName>
</protein>
<accession>A0AAV6ZG15</accession>
<keyword evidence="3" id="KW-1185">Reference proteome</keyword>
<dbReference type="EMBL" id="WNYA01000798">
    <property type="protein sequence ID" value="KAG8547203.1"/>
    <property type="molecule type" value="Genomic_DNA"/>
</dbReference>
<evidence type="ECO:0000313" key="3">
    <source>
        <dbReference type="Proteomes" id="UP000824782"/>
    </source>
</evidence>
<reference evidence="2" key="1">
    <citation type="thesis" date="2020" institute="ProQuest LLC" country="789 East Eisenhower Parkway, Ann Arbor, MI, USA">
        <title>Comparative Genomics and Chromosome Evolution.</title>
        <authorList>
            <person name="Mudd A.B."/>
        </authorList>
    </citation>
    <scope>NUCLEOTIDE SEQUENCE</scope>
    <source>
        <strain evidence="2">237g6f4</strain>
        <tissue evidence="2">Blood</tissue>
    </source>
</reference>
<organism evidence="2 3">
    <name type="scientific">Engystomops pustulosus</name>
    <name type="common">Tungara frog</name>
    <name type="synonym">Physalaemus pustulosus</name>
    <dbReference type="NCBI Taxonomy" id="76066"/>
    <lineage>
        <taxon>Eukaryota</taxon>
        <taxon>Metazoa</taxon>
        <taxon>Chordata</taxon>
        <taxon>Craniata</taxon>
        <taxon>Vertebrata</taxon>
        <taxon>Euteleostomi</taxon>
        <taxon>Amphibia</taxon>
        <taxon>Batrachia</taxon>
        <taxon>Anura</taxon>
        <taxon>Neobatrachia</taxon>
        <taxon>Hyloidea</taxon>
        <taxon>Leptodactylidae</taxon>
        <taxon>Leiuperinae</taxon>
        <taxon>Engystomops</taxon>
    </lineage>
</organism>